<dbReference type="EMBL" id="KN832992">
    <property type="protein sequence ID" value="KIM83078.1"/>
    <property type="molecule type" value="Genomic_DNA"/>
</dbReference>
<accession>A0A0C3B9V2</accession>
<sequence length="65" mass="7538">DIDGLIREFLSLFLDKITEWLAVYHDQLISTTALHMNLVILGLTYKQLQRTVTERNLCCLKGDMI</sequence>
<evidence type="ECO:0000313" key="2">
    <source>
        <dbReference type="Proteomes" id="UP000054166"/>
    </source>
</evidence>
<reference evidence="2" key="2">
    <citation type="submission" date="2015-01" db="EMBL/GenBank/DDBJ databases">
        <title>Evolutionary Origins and Diversification of the Mycorrhizal Mutualists.</title>
        <authorList>
            <consortium name="DOE Joint Genome Institute"/>
            <consortium name="Mycorrhizal Genomics Consortium"/>
            <person name="Kohler A."/>
            <person name="Kuo A."/>
            <person name="Nagy L.G."/>
            <person name="Floudas D."/>
            <person name="Copeland A."/>
            <person name="Barry K.W."/>
            <person name="Cichocki N."/>
            <person name="Veneault-Fourrey C."/>
            <person name="LaButti K."/>
            <person name="Lindquist E.A."/>
            <person name="Lipzen A."/>
            <person name="Lundell T."/>
            <person name="Morin E."/>
            <person name="Murat C."/>
            <person name="Riley R."/>
            <person name="Ohm R."/>
            <person name="Sun H."/>
            <person name="Tunlid A."/>
            <person name="Henrissat B."/>
            <person name="Grigoriev I.V."/>
            <person name="Hibbett D.S."/>
            <person name="Martin F."/>
        </authorList>
    </citation>
    <scope>NUCLEOTIDE SEQUENCE [LARGE SCALE GENOMIC DNA]</scope>
    <source>
        <strain evidence="2">F 1598</strain>
    </source>
</reference>
<dbReference type="OrthoDB" id="2266637at2759"/>
<name>A0A0C3B9V2_PILCF</name>
<reference evidence="1 2" key="1">
    <citation type="submission" date="2014-04" db="EMBL/GenBank/DDBJ databases">
        <authorList>
            <consortium name="DOE Joint Genome Institute"/>
            <person name="Kuo A."/>
            <person name="Tarkka M."/>
            <person name="Buscot F."/>
            <person name="Kohler A."/>
            <person name="Nagy L.G."/>
            <person name="Floudas D."/>
            <person name="Copeland A."/>
            <person name="Barry K.W."/>
            <person name="Cichocki N."/>
            <person name="Veneault-Fourrey C."/>
            <person name="LaButti K."/>
            <person name="Lindquist E.A."/>
            <person name="Lipzen A."/>
            <person name="Lundell T."/>
            <person name="Morin E."/>
            <person name="Murat C."/>
            <person name="Sun H."/>
            <person name="Tunlid A."/>
            <person name="Henrissat B."/>
            <person name="Grigoriev I.V."/>
            <person name="Hibbett D.S."/>
            <person name="Martin F."/>
            <person name="Nordberg H.P."/>
            <person name="Cantor M.N."/>
            <person name="Hua S.X."/>
        </authorList>
    </citation>
    <scope>NUCLEOTIDE SEQUENCE [LARGE SCALE GENOMIC DNA]</scope>
    <source>
        <strain evidence="1 2">F 1598</strain>
    </source>
</reference>
<dbReference type="InParanoid" id="A0A0C3B9V2"/>
<proteinExistence type="predicted"/>
<protein>
    <submittedName>
        <fullName evidence="1">Uncharacterized protein</fullName>
    </submittedName>
</protein>
<feature type="non-terminal residue" evidence="1">
    <location>
        <position position="1"/>
    </location>
</feature>
<dbReference type="HOGENOM" id="CLU_2855977_0_0_1"/>
<evidence type="ECO:0000313" key="1">
    <source>
        <dbReference type="EMBL" id="KIM83078.1"/>
    </source>
</evidence>
<gene>
    <name evidence="1" type="ORF">PILCRDRAFT_69963</name>
</gene>
<organism evidence="1 2">
    <name type="scientific">Piloderma croceum (strain F 1598)</name>
    <dbReference type="NCBI Taxonomy" id="765440"/>
    <lineage>
        <taxon>Eukaryota</taxon>
        <taxon>Fungi</taxon>
        <taxon>Dikarya</taxon>
        <taxon>Basidiomycota</taxon>
        <taxon>Agaricomycotina</taxon>
        <taxon>Agaricomycetes</taxon>
        <taxon>Agaricomycetidae</taxon>
        <taxon>Atheliales</taxon>
        <taxon>Atheliaceae</taxon>
        <taxon>Piloderma</taxon>
    </lineage>
</organism>
<keyword evidence="2" id="KW-1185">Reference proteome</keyword>
<dbReference type="AlphaFoldDB" id="A0A0C3B9V2"/>
<dbReference type="Proteomes" id="UP000054166">
    <property type="component" value="Unassembled WGS sequence"/>
</dbReference>